<feature type="coiled-coil region" evidence="1">
    <location>
        <begin position="167"/>
        <end position="256"/>
    </location>
</feature>
<feature type="domain" description="Transposase IS4-like" evidence="2">
    <location>
        <begin position="258"/>
        <end position="509"/>
    </location>
</feature>
<dbReference type="InterPro" id="IPR047629">
    <property type="entry name" value="IS1182_transpos"/>
</dbReference>
<sequence length="560" mass="64823">MSQMQTHYNMDQLVLDITTAYVPAPDHVVHHINDLVEAMDYQVLYQTGRPREFDPRAMMKLVLFAYLRGNFSCRRIAQFAEENINAMWLTQEQKPSYRTIARFVVSNEAQEILQSSLDSMVQFLKAHGLIDDVSFIDGTKILANANKYSFVWNKNTIRYDELNRTQAEKLIAEIKQAEAEAFAANQVFDYDHTDEIVARLENRKEELNVEVEATKKVSPNPARQKRRANQGRLGKMKRIKEKRDRHIQEKEILGERNSYSKTDHDATFMHVKEDPMGGEAKPAYNLQIATSNQFVTGYAIFQNPSDIRTLVPFIRDLAAHDALGHTIVADAGYGSEIGYRTIEDEFEGHTALIPYGTMLKENSRKWRSDDSKVMNWAYHELDDYYEDPRGVRFNFHRYVKQVDAYGDERQFKEYQAEDKDENGKTIPAALTKGGRRRQIKVNPSWEYFKAQMRERLSEPKNAMIYAQRQIDAETVFGNLKAYLGFKRFTVRGIKKVKNQIGFALMALNMKKMAEVRRSSSFIFEIQGQKSGQVRKSRRFSNLAIIFEGFCHAPEAGLEDF</sequence>
<dbReference type="Pfam" id="PF01609">
    <property type="entry name" value="DDE_Tnp_1"/>
    <property type="match status" value="1"/>
</dbReference>
<keyword evidence="5" id="KW-1185">Reference proteome</keyword>
<dbReference type="STRING" id="1231336.L248_3157"/>
<reference evidence="5" key="1">
    <citation type="journal article" date="2013" name="Genome Announc.">
        <title>Whole-Genome Sequencing of Lactobacillus shenzhenensis Strain LY-73T.</title>
        <authorList>
            <person name="Lin Z."/>
            <person name="Liu Z."/>
            <person name="Yang R."/>
            <person name="Zou Y."/>
            <person name="Wan D."/>
            <person name="Chen J."/>
            <person name="Guo M."/>
            <person name="Zhao J."/>
            <person name="Fang C."/>
            <person name="Yang R."/>
            <person name="Liu F."/>
        </authorList>
    </citation>
    <scope>NUCLEOTIDE SEQUENCE [LARGE SCALE GENOMIC DNA]</scope>
    <source>
        <strain evidence="5">LY-73</strain>
    </source>
</reference>
<evidence type="ECO:0000313" key="4">
    <source>
        <dbReference type="EMBL" id="ERL64995.1"/>
    </source>
</evidence>
<name>U4TNI9_9LACO</name>
<dbReference type="HOGENOM" id="CLU_021293_0_1_9"/>
<evidence type="ECO:0000259" key="2">
    <source>
        <dbReference type="Pfam" id="PF01609"/>
    </source>
</evidence>
<evidence type="ECO:0000259" key="3">
    <source>
        <dbReference type="Pfam" id="PF05598"/>
    </source>
</evidence>
<dbReference type="Proteomes" id="UP000030647">
    <property type="component" value="Unassembled WGS sequence"/>
</dbReference>
<dbReference type="PANTHER" id="PTHR33408:SF2">
    <property type="entry name" value="TRANSPOSASE DDE DOMAIN-CONTAINING PROTEIN"/>
    <property type="match status" value="1"/>
</dbReference>
<dbReference type="InterPro" id="IPR002559">
    <property type="entry name" value="Transposase_11"/>
</dbReference>
<protein>
    <recommendedName>
        <fullName evidence="6">Transposase</fullName>
    </recommendedName>
</protein>
<evidence type="ECO:0000256" key="1">
    <source>
        <dbReference type="SAM" id="Coils"/>
    </source>
</evidence>
<dbReference type="eggNOG" id="COG3666">
    <property type="taxonomic scope" value="Bacteria"/>
</dbReference>
<feature type="domain" description="Transposase InsH N-terminal" evidence="3">
    <location>
        <begin position="20"/>
        <end position="103"/>
    </location>
</feature>
<dbReference type="NCBIfam" id="NF033551">
    <property type="entry name" value="transpos_IS1182"/>
    <property type="match status" value="1"/>
</dbReference>
<gene>
    <name evidence="4" type="ORF">L248_3157</name>
</gene>
<proteinExistence type="predicted"/>
<accession>U4TNI9</accession>
<evidence type="ECO:0000313" key="5">
    <source>
        <dbReference type="Proteomes" id="UP000030647"/>
    </source>
</evidence>
<dbReference type="AlphaFoldDB" id="U4TNI9"/>
<keyword evidence="1" id="KW-0175">Coiled coil</keyword>
<dbReference type="GO" id="GO:0003677">
    <property type="term" value="F:DNA binding"/>
    <property type="evidence" value="ECO:0007669"/>
    <property type="project" value="InterPro"/>
</dbReference>
<organism evidence="4 5">
    <name type="scientific">Schleiferilactobacillus shenzhenensis LY-73</name>
    <dbReference type="NCBI Taxonomy" id="1231336"/>
    <lineage>
        <taxon>Bacteria</taxon>
        <taxon>Bacillati</taxon>
        <taxon>Bacillota</taxon>
        <taxon>Bacilli</taxon>
        <taxon>Lactobacillales</taxon>
        <taxon>Lactobacillaceae</taxon>
        <taxon>Schleiferilactobacillus</taxon>
    </lineage>
</organism>
<evidence type="ECO:0008006" key="6">
    <source>
        <dbReference type="Google" id="ProtNLM"/>
    </source>
</evidence>
<dbReference type="InterPro" id="IPR008490">
    <property type="entry name" value="Transposase_InsH_N"/>
</dbReference>
<dbReference type="Pfam" id="PF05598">
    <property type="entry name" value="DUF772"/>
    <property type="match status" value="1"/>
</dbReference>
<dbReference type="GO" id="GO:0006313">
    <property type="term" value="P:DNA transposition"/>
    <property type="evidence" value="ECO:0007669"/>
    <property type="project" value="InterPro"/>
</dbReference>
<dbReference type="EMBL" id="KI271590">
    <property type="protein sequence ID" value="ERL64995.1"/>
    <property type="molecule type" value="Genomic_DNA"/>
</dbReference>
<dbReference type="GO" id="GO:0004803">
    <property type="term" value="F:transposase activity"/>
    <property type="evidence" value="ECO:0007669"/>
    <property type="project" value="InterPro"/>
</dbReference>
<dbReference type="PANTHER" id="PTHR33408">
    <property type="entry name" value="TRANSPOSASE"/>
    <property type="match status" value="1"/>
</dbReference>